<dbReference type="GO" id="GO:0008820">
    <property type="term" value="F:cobinamide phosphate guanylyltransferase activity"/>
    <property type="evidence" value="ECO:0007669"/>
    <property type="project" value="UniProtKB-EC"/>
</dbReference>
<evidence type="ECO:0000256" key="6">
    <source>
        <dbReference type="ARBA" id="ARBA00005159"/>
    </source>
</evidence>
<evidence type="ECO:0000256" key="18">
    <source>
        <dbReference type="PIRSR" id="PIRSR006135-1"/>
    </source>
</evidence>
<dbReference type="GO" id="GO:0009236">
    <property type="term" value="P:cobalamin biosynthetic process"/>
    <property type="evidence" value="ECO:0007669"/>
    <property type="project" value="UniProtKB-KW"/>
</dbReference>
<dbReference type="Pfam" id="PF02283">
    <property type="entry name" value="CobU"/>
    <property type="match status" value="1"/>
</dbReference>
<evidence type="ECO:0000313" key="21">
    <source>
        <dbReference type="Proteomes" id="UP000774750"/>
    </source>
</evidence>
<dbReference type="AlphaFoldDB" id="A0A938X6Y6"/>
<dbReference type="EC" id="2.7.1.156" evidence="8"/>
<proteinExistence type="inferred from homology"/>
<evidence type="ECO:0000256" key="4">
    <source>
        <dbReference type="ARBA" id="ARBA00003889"/>
    </source>
</evidence>
<comment type="pathway">
    <text evidence="5">Cofactor biosynthesis; adenosylcobalamin biosynthesis; adenosylcobalamin from cob(II)yrinate a,c-diamide: step 6/7.</text>
</comment>
<evidence type="ECO:0000256" key="17">
    <source>
        <dbReference type="ARBA" id="ARBA00030571"/>
    </source>
</evidence>
<accession>A0A938X6Y6</accession>
<dbReference type="SUPFAM" id="SSF52540">
    <property type="entry name" value="P-loop containing nucleoside triphosphate hydrolases"/>
    <property type="match status" value="1"/>
</dbReference>
<sequence>MMTLVIGGAASGKSEFAEALVLKAGNHPRYYIATMQPFDDECRARIRRHREMRAKKQFETVECFVNLAEVTLPKKGVVLLECMSNLAANELYSPDGAGDDTVASIQRGICRLKSQCEELIIVSNEVFSGGSCYEGDTLRYLRVLADVNRMLAKEADAVYEVVCGCPVCHKGKGRTE</sequence>
<feature type="binding site" evidence="19">
    <location>
        <position position="81"/>
    </location>
    <ligand>
        <name>GTP</name>
        <dbReference type="ChEBI" id="CHEBI:37565"/>
    </ligand>
</feature>
<dbReference type="EMBL" id="JACJKY010000004">
    <property type="protein sequence ID" value="MBM6920250.1"/>
    <property type="molecule type" value="Genomic_DNA"/>
</dbReference>
<comment type="catalytic activity">
    <reaction evidence="1">
        <text>adenosylcob(III)inamide + ATP = adenosylcob(III)inamide phosphate + ADP + H(+)</text>
        <dbReference type="Rhea" id="RHEA:15769"/>
        <dbReference type="ChEBI" id="CHEBI:2480"/>
        <dbReference type="ChEBI" id="CHEBI:15378"/>
        <dbReference type="ChEBI" id="CHEBI:30616"/>
        <dbReference type="ChEBI" id="CHEBI:58502"/>
        <dbReference type="ChEBI" id="CHEBI:456216"/>
        <dbReference type="EC" id="2.7.1.156"/>
    </reaction>
</comment>
<comment type="catalytic activity">
    <reaction evidence="2">
        <text>adenosylcob(III)inamide phosphate + GTP + H(+) = adenosylcob(III)inamide-GDP + diphosphate</text>
        <dbReference type="Rhea" id="RHEA:22712"/>
        <dbReference type="ChEBI" id="CHEBI:15378"/>
        <dbReference type="ChEBI" id="CHEBI:33019"/>
        <dbReference type="ChEBI" id="CHEBI:37565"/>
        <dbReference type="ChEBI" id="CHEBI:58502"/>
        <dbReference type="ChEBI" id="CHEBI:60487"/>
        <dbReference type="EC" id="2.7.7.62"/>
    </reaction>
</comment>
<keyword evidence="21" id="KW-1185">Reference proteome</keyword>
<feature type="binding site" evidence="19">
    <location>
        <begin position="50"/>
        <end position="53"/>
    </location>
    <ligand>
        <name>GTP</name>
        <dbReference type="ChEBI" id="CHEBI:37565"/>
    </ligand>
</feature>
<name>A0A938X6Y6_9FIRM</name>
<evidence type="ECO:0000256" key="19">
    <source>
        <dbReference type="PIRSR" id="PIRSR006135-2"/>
    </source>
</evidence>
<protein>
    <recommendedName>
        <fullName evidence="16">Adenosylcobinamide kinase</fullName>
        <ecNumber evidence="8">2.7.1.156</ecNumber>
        <ecNumber evidence="9">2.7.7.62</ecNumber>
    </recommendedName>
    <alternativeName>
        <fullName evidence="17">Adenosylcobinamide-phosphate guanylyltransferase</fullName>
    </alternativeName>
</protein>
<gene>
    <name evidence="20" type="ORF">H6A12_03635</name>
</gene>
<dbReference type="GO" id="GO:0005525">
    <property type="term" value="F:GTP binding"/>
    <property type="evidence" value="ECO:0007669"/>
    <property type="project" value="UniProtKB-KW"/>
</dbReference>
<feature type="binding site" evidence="19">
    <location>
        <begin position="7"/>
        <end position="14"/>
    </location>
    <ligand>
        <name>GTP</name>
        <dbReference type="ChEBI" id="CHEBI:37565"/>
    </ligand>
</feature>
<evidence type="ECO:0000256" key="14">
    <source>
        <dbReference type="ARBA" id="ARBA00022840"/>
    </source>
</evidence>
<comment type="pathway">
    <text evidence="6">Cofactor biosynthesis; adenosylcobalamin biosynthesis; adenosylcobalamin from cob(II)yrinate a,c-diamide: step 5/7.</text>
</comment>
<dbReference type="Gene3D" id="3.40.50.300">
    <property type="entry name" value="P-loop containing nucleotide triphosphate hydrolases"/>
    <property type="match status" value="1"/>
</dbReference>
<dbReference type="PANTHER" id="PTHR34848">
    <property type="match status" value="1"/>
</dbReference>
<evidence type="ECO:0000256" key="7">
    <source>
        <dbReference type="ARBA" id="ARBA00007490"/>
    </source>
</evidence>
<evidence type="ECO:0000256" key="16">
    <source>
        <dbReference type="ARBA" id="ARBA00029570"/>
    </source>
</evidence>
<organism evidence="20 21">
    <name type="scientific">Merdimmobilis hominis</name>
    <dbReference type="NCBI Taxonomy" id="2897707"/>
    <lineage>
        <taxon>Bacteria</taxon>
        <taxon>Bacillati</taxon>
        <taxon>Bacillota</taxon>
        <taxon>Clostridia</taxon>
        <taxon>Eubacteriales</taxon>
        <taxon>Oscillospiraceae</taxon>
        <taxon>Merdimmobilis</taxon>
    </lineage>
</organism>
<reference evidence="20" key="1">
    <citation type="submission" date="2020-08" db="EMBL/GenBank/DDBJ databases">
        <authorList>
            <person name="Cejkova D."/>
            <person name="Kubasova T."/>
            <person name="Jahodarova E."/>
            <person name="Rychlik I."/>
        </authorList>
    </citation>
    <scope>NUCLEOTIDE SEQUENCE</scope>
    <source>
        <strain evidence="20">An559</strain>
    </source>
</reference>
<dbReference type="InterPro" id="IPR027417">
    <property type="entry name" value="P-loop_NTPase"/>
</dbReference>
<comment type="function">
    <text evidence="4">Catalyzes ATP-dependent phosphorylation of adenosylcobinamide and addition of GMP to adenosylcobinamide phosphate.</text>
</comment>
<keyword evidence="20" id="KW-0548">Nucleotidyltransferase</keyword>
<evidence type="ECO:0000256" key="12">
    <source>
        <dbReference type="ARBA" id="ARBA00022741"/>
    </source>
</evidence>
<evidence type="ECO:0000256" key="3">
    <source>
        <dbReference type="ARBA" id="ARBA00001522"/>
    </source>
</evidence>
<evidence type="ECO:0000256" key="8">
    <source>
        <dbReference type="ARBA" id="ARBA00012016"/>
    </source>
</evidence>
<evidence type="ECO:0000256" key="2">
    <source>
        <dbReference type="ARBA" id="ARBA00000711"/>
    </source>
</evidence>
<keyword evidence="11" id="KW-0808">Transferase</keyword>
<dbReference type="RefSeq" id="WP_204444858.1">
    <property type="nucleotide sequence ID" value="NZ_JACJKY010000004.1"/>
</dbReference>
<evidence type="ECO:0000256" key="15">
    <source>
        <dbReference type="ARBA" id="ARBA00023134"/>
    </source>
</evidence>
<evidence type="ECO:0000313" key="20">
    <source>
        <dbReference type="EMBL" id="MBM6920250.1"/>
    </source>
</evidence>
<dbReference type="PIRSF" id="PIRSF006135">
    <property type="entry name" value="CobU"/>
    <property type="match status" value="1"/>
</dbReference>
<evidence type="ECO:0000256" key="1">
    <source>
        <dbReference type="ARBA" id="ARBA00000312"/>
    </source>
</evidence>
<evidence type="ECO:0000256" key="11">
    <source>
        <dbReference type="ARBA" id="ARBA00022679"/>
    </source>
</evidence>
<evidence type="ECO:0000256" key="10">
    <source>
        <dbReference type="ARBA" id="ARBA00022573"/>
    </source>
</evidence>
<comment type="similarity">
    <text evidence="7">Belongs to the CobU/CobP family.</text>
</comment>
<comment type="caution">
    <text evidence="20">The sequence shown here is derived from an EMBL/GenBank/DDBJ whole genome shotgun (WGS) entry which is preliminary data.</text>
</comment>
<evidence type="ECO:0000256" key="5">
    <source>
        <dbReference type="ARBA" id="ARBA00004692"/>
    </source>
</evidence>
<evidence type="ECO:0000256" key="9">
    <source>
        <dbReference type="ARBA" id="ARBA00012523"/>
    </source>
</evidence>
<keyword evidence="14" id="KW-0067">ATP-binding</keyword>
<dbReference type="GO" id="GO:0005524">
    <property type="term" value="F:ATP binding"/>
    <property type="evidence" value="ECO:0007669"/>
    <property type="project" value="UniProtKB-KW"/>
</dbReference>
<dbReference type="CDD" id="cd00544">
    <property type="entry name" value="CobU"/>
    <property type="match status" value="1"/>
</dbReference>
<feature type="active site" description="GMP-histidine intermediate" evidence="18">
    <location>
        <position position="49"/>
    </location>
</feature>
<feature type="binding site" evidence="19">
    <location>
        <position position="62"/>
    </location>
    <ligand>
        <name>GTP</name>
        <dbReference type="ChEBI" id="CHEBI:37565"/>
    </ligand>
</feature>
<keyword evidence="13 20" id="KW-0418">Kinase</keyword>
<dbReference type="GO" id="GO:0043752">
    <property type="term" value="F:adenosylcobinamide kinase activity"/>
    <property type="evidence" value="ECO:0007669"/>
    <property type="project" value="UniProtKB-EC"/>
</dbReference>
<keyword evidence="15 19" id="KW-0342">GTP-binding</keyword>
<dbReference type="Proteomes" id="UP000774750">
    <property type="component" value="Unassembled WGS sequence"/>
</dbReference>
<keyword evidence="12 19" id="KW-0547">Nucleotide-binding</keyword>
<keyword evidence="10" id="KW-0169">Cobalamin biosynthesis</keyword>
<evidence type="ECO:0000256" key="13">
    <source>
        <dbReference type="ARBA" id="ARBA00022777"/>
    </source>
</evidence>
<comment type="catalytic activity">
    <reaction evidence="3">
        <text>adenosylcob(III)inamide + GTP = adenosylcob(III)inamide phosphate + GDP + H(+)</text>
        <dbReference type="Rhea" id="RHEA:15765"/>
        <dbReference type="ChEBI" id="CHEBI:2480"/>
        <dbReference type="ChEBI" id="CHEBI:15378"/>
        <dbReference type="ChEBI" id="CHEBI:37565"/>
        <dbReference type="ChEBI" id="CHEBI:58189"/>
        <dbReference type="ChEBI" id="CHEBI:58502"/>
        <dbReference type="EC" id="2.7.1.156"/>
    </reaction>
</comment>
<reference evidence="20" key="2">
    <citation type="journal article" date="2021" name="Sci. Rep.">
        <title>The distribution of antibiotic resistance genes in chicken gut microbiota commensals.</title>
        <authorList>
            <person name="Juricova H."/>
            <person name="Matiasovicova J."/>
            <person name="Kubasova T."/>
            <person name="Cejkova D."/>
            <person name="Rychlik I."/>
        </authorList>
    </citation>
    <scope>NUCLEOTIDE SEQUENCE</scope>
    <source>
        <strain evidence="20">An559</strain>
    </source>
</reference>
<dbReference type="PANTHER" id="PTHR34848:SF1">
    <property type="entry name" value="BIFUNCTIONAL ADENOSYLCOBALAMIN BIOSYNTHESIS PROTEIN COBU"/>
    <property type="match status" value="1"/>
</dbReference>
<dbReference type="InterPro" id="IPR003203">
    <property type="entry name" value="CobU/CobP"/>
</dbReference>
<dbReference type="EC" id="2.7.7.62" evidence="9"/>